<dbReference type="Gene3D" id="3.40.50.300">
    <property type="entry name" value="P-loop containing nucleotide triphosphate hydrolases"/>
    <property type="match status" value="1"/>
</dbReference>
<dbReference type="GO" id="GO:0008476">
    <property type="term" value="F:protein-tyrosine sulfotransferase activity"/>
    <property type="evidence" value="ECO:0007669"/>
    <property type="project" value="InterPro"/>
</dbReference>
<keyword evidence="1 3" id="KW-0808">Transferase</keyword>
<dbReference type="PANTHER" id="PTHR12788:SF10">
    <property type="entry name" value="PROTEIN-TYROSINE SULFOTRANSFERASE"/>
    <property type="match status" value="1"/>
</dbReference>
<protein>
    <submittedName>
        <fullName evidence="3">Sulfotransferase family protein</fullName>
    </submittedName>
</protein>
<evidence type="ECO:0000256" key="2">
    <source>
        <dbReference type="PROSITE-ProRule" id="PRU00339"/>
    </source>
</evidence>
<dbReference type="PROSITE" id="PS50293">
    <property type="entry name" value="TPR_REGION"/>
    <property type="match status" value="1"/>
</dbReference>
<evidence type="ECO:0000313" key="4">
    <source>
        <dbReference type="Proteomes" id="UP000253032"/>
    </source>
</evidence>
<evidence type="ECO:0000313" key="3">
    <source>
        <dbReference type="EMBL" id="RCL37682.1"/>
    </source>
</evidence>
<dbReference type="InterPro" id="IPR027417">
    <property type="entry name" value="P-loop_NTPase"/>
</dbReference>
<evidence type="ECO:0000256" key="1">
    <source>
        <dbReference type="ARBA" id="ARBA00022679"/>
    </source>
</evidence>
<reference evidence="3 4" key="1">
    <citation type="journal article" date="2018" name="Microbiome">
        <title>Fine metagenomic profile of the Mediterranean stratified and mixed water columns revealed by assembly and recruitment.</title>
        <authorList>
            <person name="Haro-Moreno J.M."/>
            <person name="Lopez-Perez M."/>
            <person name="De La Torre J.R."/>
            <person name="Picazo A."/>
            <person name="Camacho A."/>
            <person name="Rodriguez-Valera F."/>
        </authorList>
    </citation>
    <scope>NUCLEOTIDE SEQUENCE [LARGE SCALE GENOMIC DNA]</scope>
    <source>
        <strain evidence="3">MED-G84</strain>
    </source>
</reference>
<dbReference type="InterPro" id="IPR011990">
    <property type="entry name" value="TPR-like_helical_dom_sf"/>
</dbReference>
<dbReference type="SMART" id="SM00028">
    <property type="entry name" value="TPR"/>
    <property type="match status" value="6"/>
</dbReference>
<dbReference type="Pfam" id="PF13181">
    <property type="entry name" value="TPR_8"/>
    <property type="match status" value="2"/>
</dbReference>
<dbReference type="AlphaFoldDB" id="A0A368BLE7"/>
<feature type="repeat" description="TPR" evidence="2">
    <location>
        <begin position="82"/>
        <end position="115"/>
    </location>
</feature>
<keyword evidence="2" id="KW-0802">TPR repeat</keyword>
<comment type="caution">
    <text evidence="3">The sequence shown here is derived from an EMBL/GenBank/DDBJ whole genome shotgun (WGS) entry which is preliminary data.</text>
</comment>
<dbReference type="Pfam" id="PF13469">
    <property type="entry name" value="Sulfotransfer_3"/>
    <property type="match status" value="1"/>
</dbReference>
<dbReference type="PANTHER" id="PTHR12788">
    <property type="entry name" value="PROTEIN-TYROSINE SULFOTRANSFERASE 2"/>
    <property type="match status" value="1"/>
</dbReference>
<dbReference type="InterPro" id="IPR026634">
    <property type="entry name" value="TPST-like"/>
</dbReference>
<gene>
    <name evidence="3" type="ORF">DBW98_03540</name>
</gene>
<dbReference type="Proteomes" id="UP000253032">
    <property type="component" value="Unassembled WGS sequence"/>
</dbReference>
<feature type="repeat" description="TPR" evidence="2">
    <location>
        <begin position="284"/>
        <end position="317"/>
    </location>
</feature>
<dbReference type="SUPFAM" id="SSF48452">
    <property type="entry name" value="TPR-like"/>
    <property type="match status" value="1"/>
</dbReference>
<dbReference type="PROSITE" id="PS50005">
    <property type="entry name" value="TPR"/>
    <property type="match status" value="2"/>
</dbReference>
<dbReference type="Gene3D" id="1.25.40.10">
    <property type="entry name" value="Tetratricopeptide repeat domain"/>
    <property type="match status" value="1"/>
</dbReference>
<proteinExistence type="predicted"/>
<dbReference type="SUPFAM" id="SSF52540">
    <property type="entry name" value="P-loop containing nucleoside triphosphate hydrolases"/>
    <property type="match status" value="1"/>
</dbReference>
<dbReference type="EMBL" id="QOPC01000019">
    <property type="protein sequence ID" value="RCL37682.1"/>
    <property type="molecule type" value="Genomic_DNA"/>
</dbReference>
<sequence>MKEVKTFNSNEATLSVDLSEATQAVKENRFEDAIKLSEIILKDHSDNIDALYLASVSSRYLKNFDESKKFIEQLMGIAPDMGRAYQELGHIYRDMGNMEKAVIHYRQACELNPALLASWNQLYKYFTENKNQPASDHAKEQIEKLKSLPSTLLYIDQIMNEGRLGVAETQCRAFLKNNPTHTYAMSLLSEIANRLGYFDDAELLLEKAVEFKPNDGDLRMKYAQILRKKQKFAKTLEQVNILCEQYPDNHIYQAQKASEIMQNGDHEGAIKLLDNILQKNPYNFSSFTSKGHAQKTLGQTDQAIKSYQSAYKIKSDHGEAFFSLANLKTYSFSSEELNGMREQVKRIDLSLRDKSYFHFALAQACESIGEFDEAFSHLEKGNKIKNDQSKYSIERMDAELQAQIDVCDEDFFSDLGIGGHMTKDPIFILGLPRAGSTLIEQILASHSMIDGTLELPNILSIAQSLRGDDIYGKLGNYPKSMKSLTSMQRDELGKKFIDETRMHRKNAPMFTDKMPNNFRHIGLIHLIMPNAKIIDARRYPLDCCFSMFKQLFAQGQEFSYGLKETASYYNSYVNLMDHWDKVLPGKILRVNNEDVIEDLEGQVNRLLNFLDLPFEEGCISFHETDRLVRTASSEQVRQPINKKGMGRWKPYAKNLKPLIETLDNKLLIQEDISLIN</sequence>
<name>A0A368BLE7_9GAMM</name>
<dbReference type="Pfam" id="PF13432">
    <property type="entry name" value="TPR_16"/>
    <property type="match status" value="1"/>
</dbReference>
<dbReference type="InterPro" id="IPR019734">
    <property type="entry name" value="TPR_rpt"/>
</dbReference>
<accession>A0A368BLE7</accession>
<organism evidence="3 4">
    <name type="scientific">SAR86 cluster bacterium</name>
    <dbReference type="NCBI Taxonomy" id="2030880"/>
    <lineage>
        <taxon>Bacteria</taxon>
        <taxon>Pseudomonadati</taxon>
        <taxon>Pseudomonadota</taxon>
        <taxon>Gammaproteobacteria</taxon>
        <taxon>SAR86 cluster</taxon>
    </lineage>
</organism>